<dbReference type="PROSITE" id="PS00934">
    <property type="entry name" value="GLYOXALASE_I_1"/>
    <property type="match status" value="1"/>
</dbReference>
<dbReference type="Proteomes" id="UP001304769">
    <property type="component" value="Unassembled WGS sequence"/>
</dbReference>
<evidence type="ECO:0000313" key="3">
    <source>
        <dbReference type="EMBL" id="MEA5454816.1"/>
    </source>
</evidence>
<dbReference type="Pfam" id="PF00903">
    <property type="entry name" value="Glyoxalase"/>
    <property type="match status" value="1"/>
</dbReference>
<sequence>MWGKSLVSCGHVVVLVDDPDASLGFYRDVLGLDVVWGDRPHPPQRRNDPPARASGLGVWLMAPSSPHEAALVGRQAGHRPLLVMLTDDLPRMRRHLVAQGIDVWAERRDAEGHSLHFSDPHGNVIVASQPR</sequence>
<evidence type="ECO:0000259" key="2">
    <source>
        <dbReference type="PROSITE" id="PS51819"/>
    </source>
</evidence>
<keyword evidence="1" id="KW-0479">Metal-binding</keyword>
<comment type="caution">
    <text evidence="3">The sequence shown here is derived from an EMBL/GenBank/DDBJ whole genome shotgun (WGS) entry which is preliminary data.</text>
</comment>
<dbReference type="PROSITE" id="PS51819">
    <property type="entry name" value="VOC"/>
    <property type="match status" value="1"/>
</dbReference>
<evidence type="ECO:0000313" key="4">
    <source>
        <dbReference type="Proteomes" id="UP001304769"/>
    </source>
</evidence>
<dbReference type="PANTHER" id="PTHR21366">
    <property type="entry name" value="GLYOXALASE FAMILY PROTEIN"/>
    <property type="match status" value="1"/>
</dbReference>
<protein>
    <submittedName>
        <fullName evidence="3">VOC family protein</fullName>
    </submittedName>
</protein>
<keyword evidence="4" id="KW-1185">Reference proteome</keyword>
<organism evidence="3 4">
    <name type="scientific">Sinomonas terricola</name>
    <dbReference type="NCBI Taxonomy" id="3110330"/>
    <lineage>
        <taxon>Bacteria</taxon>
        <taxon>Bacillati</taxon>
        <taxon>Actinomycetota</taxon>
        <taxon>Actinomycetes</taxon>
        <taxon>Micrococcales</taxon>
        <taxon>Micrococcaceae</taxon>
        <taxon>Sinomonas</taxon>
    </lineage>
</organism>
<dbReference type="InterPro" id="IPR004360">
    <property type="entry name" value="Glyas_Fos-R_dOase_dom"/>
</dbReference>
<name>A0ABU5T570_9MICC</name>
<dbReference type="InterPro" id="IPR018146">
    <property type="entry name" value="Glyoxalase_1_CS"/>
</dbReference>
<dbReference type="SUPFAM" id="SSF54593">
    <property type="entry name" value="Glyoxalase/Bleomycin resistance protein/Dihydroxybiphenyl dioxygenase"/>
    <property type="match status" value="1"/>
</dbReference>
<dbReference type="InterPro" id="IPR037523">
    <property type="entry name" value="VOC_core"/>
</dbReference>
<dbReference type="Gene3D" id="3.10.180.10">
    <property type="entry name" value="2,3-Dihydroxybiphenyl 1,2-Dioxygenase, domain 1"/>
    <property type="match status" value="1"/>
</dbReference>
<reference evidence="3 4" key="1">
    <citation type="submission" date="2023-12" db="EMBL/GenBank/DDBJ databases">
        <title>Sinomonas terricola sp. nov, isolated from litchi orchard soil in Guangdong, PR China.</title>
        <authorList>
            <person name="Jiaxin W."/>
            <person name="Yang Z."/>
            <person name="Honghui Z."/>
        </authorList>
    </citation>
    <scope>NUCLEOTIDE SEQUENCE [LARGE SCALE GENOMIC DNA]</scope>
    <source>
        <strain evidence="3 4">JGH33</strain>
    </source>
</reference>
<proteinExistence type="predicted"/>
<gene>
    <name evidence="3" type="ORF">SPF06_08790</name>
</gene>
<dbReference type="InterPro" id="IPR029068">
    <property type="entry name" value="Glyas_Bleomycin-R_OHBP_Dase"/>
</dbReference>
<dbReference type="InterPro" id="IPR050383">
    <property type="entry name" value="GlyoxalaseI/FosfomycinResist"/>
</dbReference>
<feature type="domain" description="VOC" evidence="2">
    <location>
        <begin position="8"/>
        <end position="130"/>
    </location>
</feature>
<dbReference type="RefSeq" id="WP_323278662.1">
    <property type="nucleotide sequence ID" value="NZ_JAYGGQ010000005.1"/>
</dbReference>
<accession>A0ABU5T570</accession>
<dbReference type="EMBL" id="JAYGGQ010000005">
    <property type="protein sequence ID" value="MEA5454816.1"/>
    <property type="molecule type" value="Genomic_DNA"/>
</dbReference>
<evidence type="ECO:0000256" key="1">
    <source>
        <dbReference type="ARBA" id="ARBA00022723"/>
    </source>
</evidence>